<name>A0A8C0REA2_CANLF</name>
<dbReference type="InterPro" id="IPR002403">
    <property type="entry name" value="Cyt_P450_E_grp-IV"/>
</dbReference>
<keyword evidence="7" id="KW-0443">Lipid metabolism</keyword>
<dbReference type="InterPro" id="IPR050529">
    <property type="entry name" value="CYP450_sterol_14alpha_dmase"/>
</dbReference>
<dbReference type="PANTHER" id="PTHR24304:SF2">
    <property type="entry name" value="24-HYDROXYCHOLESTEROL 7-ALPHA-HYDROXYLASE"/>
    <property type="match status" value="1"/>
</dbReference>
<evidence type="ECO:0000313" key="10">
    <source>
        <dbReference type="Ensembl" id="ENSCAFP00030010759.1"/>
    </source>
</evidence>
<comment type="similarity">
    <text evidence="2">Belongs to the cytochrome P450 family.</text>
</comment>
<evidence type="ECO:0000256" key="9">
    <source>
        <dbReference type="SAM" id="MobiDB-lite"/>
    </source>
</evidence>
<proteinExistence type="inferred from homology"/>
<feature type="compositionally biased region" description="Pro residues" evidence="9">
    <location>
        <begin position="8"/>
        <end position="25"/>
    </location>
</feature>
<evidence type="ECO:0000313" key="11">
    <source>
        <dbReference type="Proteomes" id="UP000694429"/>
    </source>
</evidence>
<evidence type="ECO:0000256" key="7">
    <source>
        <dbReference type="ARBA" id="ARBA00023221"/>
    </source>
</evidence>
<accession>A0A8C0REA2</accession>
<dbReference type="Proteomes" id="UP000694429">
    <property type="component" value="Chromosome 12"/>
</dbReference>
<evidence type="ECO:0000256" key="3">
    <source>
        <dbReference type="ARBA" id="ARBA00022617"/>
    </source>
</evidence>
<protein>
    <recommendedName>
        <fullName evidence="12">Cytochrome P450 family 39 subfamily A member 1</fullName>
    </recommendedName>
</protein>
<feature type="binding site" description="axial binding residue" evidence="8">
    <location>
        <position position="479"/>
    </location>
    <ligand>
        <name>heme</name>
        <dbReference type="ChEBI" id="CHEBI:30413"/>
    </ligand>
    <ligandPart>
        <name>Fe</name>
        <dbReference type="ChEBI" id="CHEBI:18248"/>
    </ligandPart>
</feature>
<evidence type="ECO:0000256" key="6">
    <source>
        <dbReference type="ARBA" id="ARBA00023004"/>
    </source>
</evidence>
<keyword evidence="5" id="KW-0492">Microsome</keyword>
<evidence type="ECO:0000256" key="1">
    <source>
        <dbReference type="ARBA" id="ARBA00004524"/>
    </source>
</evidence>
<keyword evidence="7" id="KW-0753">Steroid metabolism</keyword>
<reference evidence="10" key="1">
    <citation type="submission" date="2019-03" db="EMBL/GenBank/DDBJ databases">
        <authorList>
            <person name="Warren W.C."/>
            <person name="Johnson G.S."/>
        </authorList>
    </citation>
    <scope>NUCLEOTIDE SEQUENCE [LARGE SCALE GENOMIC DNA]</scope>
    <source>
        <strain evidence="10">Basenji</strain>
    </source>
</reference>
<evidence type="ECO:0000256" key="4">
    <source>
        <dbReference type="ARBA" id="ARBA00022723"/>
    </source>
</evidence>
<dbReference type="CDD" id="cd20635">
    <property type="entry name" value="CYP39A1"/>
    <property type="match status" value="1"/>
</dbReference>
<dbReference type="GO" id="GO:0016705">
    <property type="term" value="F:oxidoreductase activity, acting on paired donors, with incorporation or reduction of molecular oxygen"/>
    <property type="evidence" value="ECO:0007669"/>
    <property type="project" value="InterPro"/>
</dbReference>
<dbReference type="InterPro" id="IPR001128">
    <property type="entry name" value="Cyt_P450"/>
</dbReference>
<dbReference type="GO" id="GO:0004497">
    <property type="term" value="F:monooxygenase activity"/>
    <property type="evidence" value="ECO:0007669"/>
    <property type="project" value="InterPro"/>
</dbReference>
<sequence length="534" mass="61496">MATEHVLHPPPPPRLPPAPRPPRLGPAPAFGPAGPALERLAERKNLRGPPCIRGWIPWIGAGFEFGKAPLEFIEKARIKYGPIFTVFVMGNRMTFVTEEEGINVFLKSKEVNFELAVQNPVYRTASIPKNTFLALHEKLYIMMKGKIGTFNLYQFTGQLTEELHEQLENLGTHGTMELNHLVSNFSSAILWHVEHNLSRGDFGRQMSQDKAEEGLRRPHSCSGAFWQWNLLYPVTMNMLFKKGLFPRNEGKIREFYQHFQAYDEGFEYGSQMPECLLRNWSKSKKWLLALFEKNIPDIKTYKSAKDNSMTLMQTMLDIVEMERKEEKSPNYGLLLLWASLSNAVPVAFWTLAFVLSHPSIHKTIMEGVSSVFGTAGKDKMKVSEDDLKKLPLIKWCILEAIRLRAPGIITRKVLKPVKILNYTVPSGDLLMLSPFWLHRNPEYFPEPELFKPERWKKANLEKHAFLDWFMAFGSGKYQCPGRWFALLEIQICIILILYKYDCSLLDPLPKQSFLHLVGVQQPEGQCRIEFKQRK</sequence>
<comment type="cofactor">
    <cofactor evidence="8">
        <name>heme</name>
        <dbReference type="ChEBI" id="CHEBI:30413"/>
    </cofactor>
</comment>
<keyword evidence="3 8" id="KW-0349">Heme</keyword>
<dbReference type="Gene3D" id="1.10.630.10">
    <property type="entry name" value="Cytochrome P450"/>
    <property type="match status" value="1"/>
</dbReference>
<dbReference type="PRINTS" id="PR00465">
    <property type="entry name" value="EP450IV"/>
</dbReference>
<dbReference type="AlphaFoldDB" id="A0A8C0REA2"/>
<organism evidence="10 11">
    <name type="scientific">Canis lupus familiaris</name>
    <name type="common">Dog</name>
    <name type="synonym">Canis familiaris</name>
    <dbReference type="NCBI Taxonomy" id="9615"/>
    <lineage>
        <taxon>Eukaryota</taxon>
        <taxon>Metazoa</taxon>
        <taxon>Chordata</taxon>
        <taxon>Craniata</taxon>
        <taxon>Vertebrata</taxon>
        <taxon>Euteleostomi</taxon>
        <taxon>Mammalia</taxon>
        <taxon>Eutheria</taxon>
        <taxon>Laurasiatheria</taxon>
        <taxon>Carnivora</taxon>
        <taxon>Caniformia</taxon>
        <taxon>Canidae</taxon>
        <taxon>Canis</taxon>
    </lineage>
</organism>
<comment type="subcellular location">
    <subcellularLocation>
        <location evidence="1">Microsome membrane</location>
    </subcellularLocation>
</comment>
<evidence type="ECO:0008006" key="12">
    <source>
        <dbReference type="Google" id="ProtNLM"/>
    </source>
</evidence>
<evidence type="ECO:0000256" key="8">
    <source>
        <dbReference type="PIRSR" id="PIRSR602403-1"/>
    </source>
</evidence>
<dbReference type="SUPFAM" id="SSF48264">
    <property type="entry name" value="Cytochrome P450"/>
    <property type="match status" value="1"/>
</dbReference>
<dbReference type="Pfam" id="PF00067">
    <property type="entry name" value="p450"/>
    <property type="match status" value="1"/>
</dbReference>
<dbReference type="GO" id="GO:0005506">
    <property type="term" value="F:iron ion binding"/>
    <property type="evidence" value="ECO:0007669"/>
    <property type="project" value="InterPro"/>
</dbReference>
<keyword evidence="5" id="KW-0256">Endoplasmic reticulum</keyword>
<dbReference type="GO" id="GO:0020037">
    <property type="term" value="F:heme binding"/>
    <property type="evidence" value="ECO:0007669"/>
    <property type="project" value="InterPro"/>
</dbReference>
<evidence type="ECO:0000256" key="5">
    <source>
        <dbReference type="ARBA" id="ARBA00022848"/>
    </source>
</evidence>
<keyword evidence="6 8" id="KW-0408">Iron</keyword>
<dbReference type="GO" id="GO:0016125">
    <property type="term" value="P:sterol metabolic process"/>
    <property type="evidence" value="ECO:0007669"/>
    <property type="project" value="UniProtKB-ARBA"/>
</dbReference>
<dbReference type="GO" id="GO:0044283">
    <property type="term" value="P:small molecule biosynthetic process"/>
    <property type="evidence" value="ECO:0007669"/>
    <property type="project" value="UniProtKB-ARBA"/>
</dbReference>
<dbReference type="InterPro" id="IPR036396">
    <property type="entry name" value="Cyt_P450_sf"/>
</dbReference>
<feature type="region of interest" description="Disordered" evidence="9">
    <location>
        <begin position="1"/>
        <end position="29"/>
    </location>
</feature>
<keyword evidence="4 8" id="KW-0479">Metal-binding</keyword>
<dbReference type="Ensembl" id="ENSCAFT00030012296.1">
    <property type="protein sequence ID" value="ENSCAFP00030010759.1"/>
    <property type="gene ID" value="ENSCAFG00030006670.1"/>
</dbReference>
<reference evidence="10" key="2">
    <citation type="submission" date="2025-08" db="UniProtKB">
        <authorList>
            <consortium name="Ensembl"/>
        </authorList>
    </citation>
    <scope>IDENTIFICATION</scope>
</reference>
<evidence type="ECO:0000256" key="2">
    <source>
        <dbReference type="ARBA" id="ARBA00010617"/>
    </source>
</evidence>
<dbReference type="PANTHER" id="PTHR24304">
    <property type="entry name" value="CYTOCHROME P450 FAMILY 7"/>
    <property type="match status" value="1"/>
</dbReference>